<evidence type="ECO:0000256" key="1">
    <source>
        <dbReference type="SAM" id="MobiDB-lite"/>
    </source>
</evidence>
<proteinExistence type="predicted"/>
<keyword evidence="4" id="KW-1185">Reference proteome</keyword>
<comment type="caution">
    <text evidence="3">The sequence shown here is derived from an EMBL/GenBank/DDBJ whole genome shotgun (WGS) entry which is preliminary data.</text>
</comment>
<dbReference type="InterPro" id="IPR016047">
    <property type="entry name" value="M23ase_b-sheet_dom"/>
</dbReference>
<dbReference type="RefSeq" id="WP_168100887.1">
    <property type="nucleotide sequence ID" value="NZ_JAATEN010000004.1"/>
</dbReference>
<evidence type="ECO:0000259" key="2">
    <source>
        <dbReference type="Pfam" id="PF01551"/>
    </source>
</evidence>
<feature type="region of interest" description="Disordered" evidence="1">
    <location>
        <begin position="1"/>
        <end position="25"/>
    </location>
</feature>
<feature type="compositionally biased region" description="Basic and acidic residues" evidence="1">
    <location>
        <begin position="97"/>
        <end position="113"/>
    </location>
</feature>
<evidence type="ECO:0000313" key="3">
    <source>
        <dbReference type="EMBL" id="NJQ00279.1"/>
    </source>
</evidence>
<dbReference type="Proteomes" id="UP000695264">
    <property type="component" value="Unassembled WGS sequence"/>
</dbReference>
<feature type="region of interest" description="Disordered" evidence="1">
    <location>
        <begin position="61"/>
        <end position="132"/>
    </location>
</feature>
<feature type="region of interest" description="Disordered" evidence="1">
    <location>
        <begin position="213"/>
        <end position="232"/>
    </location>
</feature>
<dbReference type="SUPFAM" id="SSF51261">
    <property type="entry name" value="Duplicated hybrid motif"/>
    <property type="match status" value="1"/>
</dbReference>
<dbReference type="PANTHER" id="PTHR21666">
    <property type="entry name" value="PEPTIDASE-RELATED"/>
    <property type="match status" value="1"/>
</dbReference>
<evidence type="ECO:0000313" key="4">
    <source>
        <dbReference type="Proteomes" id="UP000695264"/>
    </source>
</evidence>
<sequence>MARAGVSGAVSRPAGEVTEGGGPRLTSRLLRGGAAGIAGVLLTASPTWGAGVEAGHRDLTGRDTCGVSAPVHGGPYHGAPARAAGPGTDRGGPAHGGGDDRGSPAREPAHREPGGGTPGAGGEAWAPESSHPVAGAPVSAAYGVPGGWIAGHHTGIDFAVPVGTPVRSAGRGTVVTAGWAGSYGLLVTVRTPEGRYLLYAHLAGVSVGPGHRTAPGELLGHSGNTGRSSGPHLHFEVRQDTEYGSDIDPRSYLASQGVRL</sequence>
<dbReference type="InterPro" id="IPR011055">
    <property type="entry name" value="Dup_hybrid_motif"/>
</dbReference>
<organism evidence="3 4">
    <name type="scientific">Streptomyces zingiberis</name>
    <dbReference type="NCBI Taxonomy" id="2053010"/>
    <lineage>
        <taxon>Bacteria</taxon>
        <taxon>Bacillati</taxon>
        <taxon>Actinomycetota</taxon>
        <taxon>Actinomycetes</taxon>
        <taxon>Kitasatosporales</taxon>
        <taxon>Streptomycetaceae</taxon>
        <taxon>Streptomyces</taxon>
    </lineage>
</organism>
<dbReference type="Pfam" id="PF01551">
    <property type="entry name" value="Peptidase_M23"/>
    <property type="match status" value="1"/>
</dbReference>
<name>A0ABX1BY90_9ACTN</name>
<dbReference type="Gene3D" id="2.70.70.10">
    <property type="entry name" value="Glucose Permease (Domain IIA)"/>
    <property type="match status" value="1"/>
</dbReference>
<dbReference type="PANTHER" id="PTHR21666:SF270">
    <property type="entry name" value="MUREIN HYDROLASE ACTIVATOR ENVC"/>
    <property type="match status" value="1"/>
</dbReference>
<dbReference type="InterPro" id="IPR050570">
    <property type="entry name" value="Cell_wall_metabolism_enzyme"/>
</dbReference>
<protein>
    <submittedName>
        <fullName evidence="3">M23 family metallopeptidase</fullName>
    </submittedName>
</protein>
<gene>
    <name evidence="3" type="ORF">HCK00_06950</name>
</gene>
<dbReference type="CDD" id="cd12797">
    <property type="entry name" value="M23_peptidase"/>
    <property type="match status" value="1"/>
</dbReference>
<reference evidence="3 4" key="1">
    <citation type="submission" date="2020-03" db="EMBL/GenBank/DDBJ databases">
        <title>WGS of actinomycetes isolated from Thailand.</title>
        <authorList>
            <person name="Thawai C."/>
        </authorList>
    </citation>
    <scope>NUCLEOTIDE SEQUENCE [LARGE SCALE GENOMIC DNA]</scope>
    <source>
        <strain evidence="3 4">PLAI 1-29</strain>
    </source>
</reference>
<dbReference type="EMBL" id="JAATEN010000004">
    <property type="protein sequence ID" value="NJQ00279.1"/>
    <property type="molecule type" value="Genomic_DNA"/>
</dbReference>
<feature type="domain" description="M23ase beta-sheet core" evidence="2">
    <location>
        <begin position="152"/>
        <end position="242"/>
    </location>
</feature>
<accession>A0ABX1BY90</accession>